<gene>
    <name evidence="1" type="ORF">Nans01_31190</name>
</gene>
<proteinExistence type="predicted"/>
<dbReference type="InterPro" id="IPR009297">
    <property type="entry name" value="DUF952"/>
</dbReference>
<dbReference type="Pfam" id="PF06108">
    <property type="entry name" value="DUF952"/>
    <property type="match status" value="1"/>
</dbReference>
<evidence type="ECO:0000313" key="1">
    <source>
        <dbReference type="EMBL" id="GLU48768.1"/>
    </source>
</evidence>
<comment type="caution">
    <text evidence="1">The sequence shown here is derived from an EMBL/GenBank/DDBJ whole genome shotgun (WGS) entry which is preliminary data.</text>
</comment>
<dbReference type="AlphaFoldDB" id="A0A9W6UJQ9"/>
<protein>
    <recommendedName>
        <fullName evidence="3">DUF952 domain-containing protein</fullName>
    </recommendedName>
</protein>
<reference evidence="1" key="1">
    <citation type="submission" date="2023-02" db="EMBL/GenBank/DDBJ databases">
        <title>Nocardiopsis ansamitocini NBRC 112285.</title>
        <authorList>
            <person name="Ichikawa N."/>
            <person name="Sato H."/>
            <person name="Tonouchi N."/>
        </authorList>
    </citation>
    <scope>NUCLEOTIDE SEQUENCE</scope>
    <source>
        <strain evidence="1">NBRC 112285</strain>
    </source>
</reference>
<dbReference type="SUPFAM" id="SSF56399">
    <property type="entry name" value="ADP-ribosylation"/>
    <property type="match status" value="1"/>
</dbReference>
<organism evidence="1 2">
    <name type="scientific">Nocardiopsis ansamitocini</name>
    <dbReference type="NCBI Taxonomy" id="1670832"/>
    <lineage>
        <taxon>Bacteria</taxon>
        <taxon>Bacillati</taxon>
        <taxon>Actinomycetota</taxon>
        <taxon>Actinomycetes</taxon>
        <taxon>Streptosporangiales</taxon>
        <taxon>Nocardiopsidaceae</taxon>
        <taxon>Nocardiopsis</taxon>
    </lineage>
</organism>
<accession>A0A9W6UJQ9</accession>
<dbReference type="EMBL" id="BSQG01000005">
    <property type="protein sequence ID" value="GLU48768.1"/>
    <property type="molecule type" value="Genomic_DNA"/>
</dbReference>
<dbReference type="Proteomes" id="UP001165092">
    <property type="component" value="Unassembled WGS sequence"/>
</dbReference>
<dbReference type="RefSeq" id="WP_285760248.1">
    <property type="nucleotide sequence ID" value="NZ_BSQG01000005.1"/>
</dbReference>
<name>A0A9W6UJQ9_9ACTN</name>
<keyword evidence="2" id="KW-1185">Reference proteome</keyword>
<sequence>MIYHLVPIDKWKSDPDRPYTPASLDRDGFVHGVGDEKVTLEVANAFFRDTPSPVIALMIDEAGLSSEVRDEEAVPTPPGFADGIRFRHVYGPIERSAVVALLDLERDEQGHFTALVPRP</sequence>
<evidence type="ECO:0000313" key="2">
    <source>
        <dbReference type="Proteomes" id="UP001165092"/>
    </source>
</evidence>
<dbReference type="Gene3D" id="3.20.170.20">
    <property type="entry name" value="Protein of unknown function DUF952"/>
    <property type="match status" value="1"/>
</dbReference>
<evidence type="ECO:0008006" key="3">
    <source>
        <dbReference type="Google" id="ProtNLM"/>
    </source>
</evidence>